<dbReference type="Pfam" id="PF04892">
    <property type="entry name" value="VanZ"/>
    <property type="match status" value="1"/>
</dbReference>
<evidence type="ECO:0000313" key="4">
    <source>
        <dbReference type="Proteomes" id="UP001595901"/>
    </source>
</evidence>
<evidence type="ECO:0000259" key="2">
    <source>
        <dbReference type="Pfam" id="PF04892"/>
    </source>
</evidence>
<keyword evidence="1" id="KW-1133">Transmembrane helix</keyword>
<feature type="transmembrane region" description="Helical" evidence="1">
    <location>
        <begin position="115"/>
        <end position="134"/>
    </location>
</feature>
<organism evidence="3 4">
    <name type="scientific">Streptococcus dentapri</name>
    <dbReference type="NCBI Taxonomy" id="573564"/>
    <lineage>
        <taxon>Bacteria</taxon>
        <taxon>Bacillati</taxon>
        <taxon>Bacillota</taxon>
        <taxon>Bacilli</taxon>
        <taxon>Lactobacillales</taxon>
        <taxon>Streptococcaceae</taxon>
        <taxon>Streptococcus</taxon>
    </lineage>
</organism>
<keyword evidence="1" id="KW-0472">Membrane</keyword>
<keyword evidence="1" id="KW-0812">Transmembrane</keyword>
<sequence length="177" mass="20278">MSRWFDEKGELTVSGRKLIWLLLVGYIFCLGILCFSPQPIGVEGVHTPNIFYIGRVPVLLVPFNSFLNIGQLDNFKKLFWIIGQNISNIFLLTPLMLGFLGFFKDWRRWRLVLKMSFLISLGIELMQVILDIVLDINRVFEVDDLITNTLGGLIALWGLPMLQFIVVTIGKTKESKD</sequence>
<proteinExistence type="predicted"/>
<comment type="caution">
    <text evidence="3">The sequence shown here is derived from an EMBL/GenBank/DDBJ whole genome shotgun (WGS) entry which is preliminary data.</text>
</comment>
<accession>A0ABV8D0R5</accession>
<dbReference type="EMBL" id="JBHSAC010000045">
    <property type="protein sequence ID" value="MFC3932115.1"/>
    <property type="molecule type" value="Genomic_DNA"/>
</dbReference>
<name>A0ABV8D0R5_9STRE</name>
<evidence type="ECO:0000256" key="1">
    <source>
        <dbReference type="SAM" id="Phobius"/>
    </source>
</evidence>
<protein>
    <submittedName>
        <fullName evidence="3">VanZ family protein</fullName>
    </submittedName>
</protein>
<dbReference type="InterPro" id="IPR006976">
    <property type="entry name" value="VanZ-like"/>
</dbReference>
<gene>
    <name evidence="3" type="ORF">ACFOSE_04905</name>
</gene>
<feature type="transmembrane region" description="Helical" evidence="1">
    <location>
        <begin position="146"/>
        <end position="169"/>
    </location>
</feature>
<evidence type="ECO:0000313" key="3">
    <source>
        <dbReference type="EMBL" id="MFC3932115.1"/>
    </source>
</evidence>
<dbReference type="RefSeq" id="WP_380431241.1">
    <property type="nucleotide sequence ID" value="NZ_JBHSAC010000045.1"/>
</dbReference>
<feature type="transmembrane region" description="Helical" evidence="1">
    <location>
        <begin position="18"/>
        <end position="37"/>
    </location>
</feature>
<dbReference type="InterPro" id="IPR053150">
    <property type="entry name" value="Teicoplanin_resist-assoc"/>
</dbReference>
<reference evidence="4" key="1">
    <citation type="journal article" date="2019" name="Int. J. Syst. Evol. Microbiol.">
        <title>The Global Catalogue of Microorganisms (GCM) 10K type strain sequencing project: providing services to taxonomists for standard genome sequencing and annotation.</title>
        <authorList>
            <consortium name="The Broad Institute Genomics Platform"/>
            <consortium name="The Broad Institute Genome Sequencing Center for Infectious Disease"/>
            <person name="Wu L."/>
            <person name="Ma J."/>
        </authorList>
    </citation>
    <scope>NUCLEOTIDE SEQUENCE [LARGE SCALE GENOMIC DNA]</scope>
    <source>
        <strain evidence="4">CCUG 58728</strain>
    </source>
</reference>
<feature type="transmembrane region" description="Helical" evidence="1">
    <location>
        <begin position="79"/>
        <end position="103"/>
    </location>
</feature>
<dbReference type="PANTHER" id="PTHR36834">
    <property type="entry name" value="MEMBRANE PROTEIN-RELATED"/>
    <property type="match status" value="1"/>
</dbReference>
<dbReference type="PANTHER" id="PTHR36834:SF2">
    <property type="entry name" value="MEMBRANE PROTEIN"/>
    <property type="match status" value="1"/>
</dbReference>
<dbReference type="Proteomes" id="UP001595901">
    <property type="component" value="Unassembled WGS sequence"/>
</dbReference>
<feature type="domain" description="VanZ-like" evidence="2">
    <location>
        <begin position="24"/>
        <end position="160"/>
    </location>
</feature>
<keyword evidence="4" id="KW-1185">Reference proteome</keyword>